<organism evidence="1 2">
    <name type="scientific">Candidatus Sungbacteria bacterium RIFCSPHIGHO2_01_FULL_47_32</name>
    <dbReference type="NCBI Taxonomy" id="1802264"/>
    <lineage>
        <taxon>Bacteria</taxon>
        <taxon>Candidatus Sungiibacteriota</taxon>
    </lineage>
</organism>
<dbReference type="EMBL" id="MHQC01000046">
    <property type="protein sequence ID" value="OGZ94003.1"/>
    <property type="molecule type" value="Genomic_DNA"/>
</dbReference>
<evidence type="ECO:0000313" key="2">
    <source>
        <dbReference type="Proteomes" id="UP000177152"/>
    </source>
</evidence>
<comment type="caution">
    <text evidence="1">The sequence shown here is derived from an EMBL/GenBank/DDBJ whole genome shotgun (WGS) entry which is preliminary data.</text>
</comment>
<proteinExistence type="predicted"/>
<dbReference type="AlphaFoldDB" id="A0A1G2K4A4"/>
<accession>A0A1G2K4A4</accession>
<gene>
    <name evidence="1" type="ORF">A2633_01000</name>
</gene>
<dbReference type="Proteomes" id="UP000177152">
    <property type="component" value="Unassembled WGS sequence"/>
</dbReference>
<sequence>MAKKSKKVKIAAGVGAGVATLAAAGAAAYLFYGSKNASKNRRKVSAWTRKAKREVAAELEKVKKFDQAAYHKAVNSVMNRYAKLNHVDKKELAMLVKLARGQWKNIQKHVAKSQTKGAKKGKK</sequence>
<name>A0A1G2K4A4_9BACT</name>
<protein>
    <submittedName>
        <fullName evidence="1">Uncharacterized protein</fullName>
    </submittedName>
</protein>
<reference evidence="1 2" key="1">
    <citation type="journal article" date="2016" name="Nat. Commun.">
        <title>Thousands of microbial genomes shed light on interconnected biogeochemical processes in an aquifer system.</title>
        <authorList>
            <person name="Anantharaman K."/>
            <person name="Brown C.T."/>
            <person name="Hug L.A."/>
            <person name="Sharon I."/>
            <person name="Castelle C.J."/>
            <person name="Probst A.J."/>
            <person name="Thomas B.C."/>
            <person name="Singh A."/>
            <person name="Wilkins M.J."/>
            <person name="Karaoz U."/>
            <person name="Brodie E.L."/>
            <person name="Williams K.H."/>
            <person name="Hubbard S.S."/>
            <person name="Banfield J.F."/>
        </authorList>
    </citation>
    <scope>NUCLEOTIDE SEQUENCE [LARGE SCALE GENOMIC DNA]</scope>
</reference>
<evidence type="ECO:0000313" key="1">
    <source>
        <dbReference type="EMBL" id="OGZ94003.1"/>
    </source>
</evidence>